<comment type="caution">
    <text evidence="1">The sequence shown here is derived from an EMBL/GenBank/DDBJ whole genome shotgun (WGS) entry which is preliminary data.</text>
</comment>
<proteinExistence type="predicted"/>
<dbReference type="Proteomes" id="UP001595191">
    <property type="component" value="Unassembled WGS sequence"/>
</dbReference>
<gene>
    <name evidence="1" type="ORF">ACEZ3G_08015</name>
</gene>
<evidence type="ECO:0000313" key="1">
    <source>
        <dbReference type="EMBL" id="MFH6603418.1"/>
    </source>
</evidence>
<dbReference type="EMBL" id="JBHFPV010000001">
    <property type="protein sequence ID" value="MFH6603418.1"/>
    <property type="molecule type" value="Genomic_DNA"/>
</dbReference>
<keyword evidence="2" id="KW-1185">Reference proteome</keyword>
<protein>
    <submittedName>
        <fullName evidence="1">T9SS type A sorting domain-containing protein</fullName>
    </submittedName>
</protein>
<organism evidence="1 2">
    <name type="scientific">Meishania litoralis</name>
    <dbReference type="NCBI Taxonomy" id="3434685"/>
    <lineage>
        <taxon>Bacteria</taxon>
        <taxon>Pseudomonadati</taxon>
        <taxon>Bacteroidota</taxon>
        <taxon>Flavobacteriia</taxon>
        <taxon>Flavobacteriales</taxon>
        <taxon>Flavobacteriaceae</taxon>
        <taxon>Meishania</taxon>
    </lineage>
</organism>
<reference evidence="1" key="1">
    <citation type="submission" date="2024-09" db="EMBL/GenBank/DDBJ databases">
        <authorList>
            <person name="Liu J."/>
        </authorList>
    </citation>
    <scope>NUCLEOTIDE SEQUENCE</scope>
    <source>
        <strain evidence="1">NBU2967</strain>
    </source>
</reference>
<evidence type="ECO:0000313" key="2">
    <source>
        <dbReference type="Proteomes" id="UP001595191"/>
    </source>
</evidence>
<sequence>MRILYTALFLVLTYALSAQEPLDFQKRQSEETLAFKLYPNPVYDDQVYMIGHEIGPKDIAVYDVFGEVVLTERVDGNTLNISRLVPGVYVVRVVQRKKTVTRKLVVK</sequence>
<name>A0ACC7LI29_9FLAO</name>
<accession>A0ACC7LI29</accession>